<organism evidence="3 4">
    <name type="scientific">Kitasatospora kazusensis</name>
    <dbReference type="NCBI Taxonomy" id="407974"/>
    <lineage>
        <taxon>Bacteria</taxon>
        <taxon>Bacillati</taxon>
        <taxon>Actinomycetota</taxon>
        <taxon>Actinomycetes</taxon>
        <taxon>Kitasatosporales</taxon>
        <taxon>Streptomycetaceae</taxon>
        <taxon>Kitasatospora</taxon>
    </lineage>
</organism>
<dbReference type="PRINTS" id="PR00038">
    <property type="entry name" value="HTHLUXR"/>
</dbReference>
<dbReference type="SUPFAM" id="SSF46894">
    <property type="entry name" value="C-terminal effector domain of the bipartite response regulators"/>
    <property type="match status" value="1"/>
</dbReference>
<dbReference type="PROSITE" id="PS50043">
    <property type="entry name" value="HTH_LUXR_2"/>
    <property type="match status" value="1"/>
</dbReference>
<evidence type="ECO:0000259" key="2">
    <source>
        <dbReference type="PROSITE" id="PS51832"/>
    </source>
</evidence>
<dbReference type="Gene3D" id="1.10.10.10">
    <property type="entry name" value="Winged helix-like DNA-binding domain superfamily/Winged helix DNA-binding domain"/>
    <property type="match status" value="1"/>
</dbReference>
<dbReference type="SMART" id="SM00421">
    <property type="entry name" value="HTH_LUXR"/>
    <property type="match status" value="1"/>
</dbReference>
<dbReference type="CDD" id="cd00077">
    <property type="entry name" value="HDc"/>
    <property type="match status" value="1"/>
</dbReference>
<evidence type="ECO:0000259" key="1">
    <source>
        <dbReference type="PROSITE" id="PS50043"/>
    </source>
</evidence>
<gene>
    <name evidence="3" type="ORF">GCM10009760_36040</name>
</gene>
<dbReference type="Gene3D" id="1.10.3210.10">
    <property type="entry name" value="Hypothetical protein af1432"/>
    <property type="match status" value="2"/>
</dbReference>
<comment type="caution">
    <text evidence="3">The sequence shown here is derived from an EMBL/GenBank/DDBJ whole genome shotgun (WGS) entry which is preliminary data.</text>
</comment>
<dbReference type="PROSITE" id="PS51832">
    <property type="entry name" value="HD_GYP"/>
    <property type="match status" value="1"/>
</dbReference>
<dbReference type="SUPFAM" id="SSF109604">
    <property type="entry name" value="HD-domain/PDEase-like"/>
    <property type="match status" value="2"/>
</dbReference>
<dbReference type="InterPro" id="IPR037522">
    <property type="entry name" value="HD_GYP_dom"/>
</dbReference>
<dbReference type="InterPro" id="IPR000792">
    <property type="entry name" value="Tscrpt_reg_LuxR_C"/>
</dbReference>
<dbReference type="PANTHER" id="PTHR45228">
    <property type="entry name" value="CYCLIC DI-GMP PHOSPHODIESTERASE TM_0186-RELATED"/>
    <property type="match status" value="1"/>
</dbReference>
<dbReference type="InterPro" id="IPR003607">
    <property type="entry name" value="HD/PDEase_dom"/>
</dbReference>
<proteinExistence type="predicted"/>
<dbReference type="CDD" id="cd06170">
    <property type="entry name" value="LuxR_C_like"/>
    <property type="match status" value="1"/>
</dbReference>
<accession>A0ABP5LJY8</accession>
<dbReference type="InterPro" id="IPR052020">
    <property type="entry name" value="Cyclic_di-GMP/3'3'-cGAMP_PDE"/>
</dbReference>
<name>A0ABP5LJY8_9ACTN</name>
<protein>
    <submittedName>
        <fullName evidence="3">HD domain-containing protein</fullName>
    </submittedName>
</protein>
<feature type="domain" description="HTH luxR-type" evidence="1">
    <location>
        <begin position="449"/>
        <end position="514"/>
    </location>
</feature>
<dbReference type="Proteomes" id="UP001422759">
    <property type="component" value="Unassembled WGS sequence"/>
</dbReference>
<reference evidence="4" key="1">
    <citation type="journal article" date="2019" name="Int. J. Syst. Evol. Microbiol.">
        <title>The Global Catalogue of Microorganisms (GCM) 10K type strain sequencing project: providing services to taxonomists for standard genome sequencing and annotation.</title>
        <authorList>
            <consortium name="The Broad Institute Genomics Platform"/>
            <consortium name="The Broad Institute Genome Sequencing Center for Infectious Disease"/>
            <person name="Wu L."/>
            <person name="Ma J."/>
        </authorList>
    </citation>
    <scope>NUCLEOTIDE SEQUENCE [LARGE SCALE GENOMIC DNA]</scope>
    <source>
        <strain evidence="4">JCM 14560</strain>
    </source>
</reference>
<dbReference type="RefSeq" id="WP_344466142.1">
    <property type="nucleotide sequence ID" value="NZ_BAAANT010000019.1"/>
</dbReference>
<dbReference type="Pfam" id="PF13487">
    <property type="entry name" value="HD_5"/>
    <property type="match status" value="2"/>
</dbReference>
<dbReference type="Pfam" id="PF00196">
    <property type="entry name" value="GerE"/>
    <property type="match status" value="1"/>
</dbReference>
<keyword evidence="4" id="KW-1185">Reference proteome</keyword>
<dbReference type="PANTHER" id="PTHR45228:SF5">
    <property type="entry name" value="CYCLIC DI-GMP PHOSPHODIESTERASE VC_1348-RELATED"/>
    <property type="match status" value="1"/>
</dbReference>
<dbReference type="InterPro" id="IPR036388">
    <property type="entry name" value="WH-like_DNA-bd_sf"/>
</dbReference>
<dbReference type="EMBL" id="BAAANT010000019">
    <property type="protein sequence ID" value="GAA2146338.1"/>
    <property type="molecule type" value="Genomic_DNA"/>
</dbReference>
<evidence type="ECO:0000313" key="3">
    <source>
        <dbReference type="EMBL" id="GAA2146338.1"/>
    </source>
</evidence>
<sequence length="524" mass="55691">MSGGDAGPRLRLAELVAALSLGVDLGFGQPMEHVLRQCLIALRLAERIGLDDEERVAVYYTALLVNVGCHSDAHEQAKWFGDDIALKAGKYRYEQRSLAGAVAAVRLIGSGNPPLHRFRVGLEFALGGFHEVDRMISGHAALAALLAGRLALPDSVRRAVAASYEQWDGRGWPGELKGEAVPIASRLAQLAEFIEVAHRLGGTAAATALAERRAGSQFDPRLAAVLCRDADTVLGELDAVHTWEAVIAAEPALGVWLGGEQFDQALLAVADFVDLKSPYTLGHARAVADLVDAAATGLGLAEDQRTQLHRAALLHGLGRLGVSNAIWDKPGPLGTGERERVRLQPYLTERMLCQSPTLAPLGAIAVQHRERLDGSGYPRGLTAPAISRWARILGTADAYRSMIEPRPHRGALTAPQAAAELRAEAAAGRLDAEAVTAVLAGAGHRVPRRTTGPAGLTGREIDVLRLLARGLSNKEIASRLVISPKTARNHVEHIYAKIDTSSRAGACLFALENGLLPQTEAATA</sequence>
<evidence type="ECO:0000313" key="4">
    <source>
        <dbReference type="Proteomes" id="UP001422759"/>
    </source>
</evidence>
<dbReference type="InterPro" id="IPR016032">
    <property type="entry name" value="Sig_transdc_resp-reg_C-effctor"/>
</dbReference>
<feature type="domain" description="HD-GYP" evidence="2">
    <location>
        <begin position="258"/>
        <end position="454"/>
    </location>
</feature>